<dbReference type="InterPro" id="IPR017705">
    <property type="entry name" value="Ribonuclease_Y"/>
</dbReference>
<comment type="similarity">
    <text evidence="5">Belongs to the RNase Y family.</text>
</comment>
<dbReference type="PROSITE" id="PS51831">
    <property type="entry name" value="HD"/>
    <property type="match status" value="1"/>
</dbReference>
<evidence type="ECO:0000256" key="3">
    <source>
        <dbReference type="ARBA" id="ARBA00022801"/>
    </source>
</evidence>
<evidence type="ECO:0000313" key="9">
    <source>
        <dbReference type="EMBL" id="OHA23191.1"/>
    </source>
</evidence>
<dbReference type="InterPro" id="IPR003607">
    <property type="entry name" value="HD/PDEase_dom"/>
</dbReference>
<dbReference type="InterPro" id="IPR006675">
    <property type="entry name" value="HDIG_dom"/>
</dbReference>
<dbReference type="SMART" id="SM00471">
    <property type="entry name" value="HDc"/>
    <property type="match status" value="1"/>
</dbReference>
<feature type="domain" description="HD" evidence="8">
    <location>
        <begin position="326"/>
        <end position="419"/>
    </location>
</feature>
<evidence type="ECO:0000256" key="2">
    <source>
        <dbReference type="ARBA" id="ARBA00022759"/>
    </source>
</evidence>
<dbReference type="InterPro" id="IPR004088">
    <property type="entry name" value="KH_dom_type_1"/>
</dbReference>
<dbReference type="GO" id="GO:0003723">
    <property type="term" value="F:RNA binding"/>
    <property type="evidence" value="ECO:0007669"/>
    <property type="project" value="UniProtKB-UniRule"/>
</dbReference>
<dbReference type="SUPFAM" id="SSF54791">
    <property type="entry name" value="Eukaryotic type KH-domain (KH-domain type I)"/>
    <property type="match status" value="1"/>
</dbReference>
<organism evidence="9 10">
    <name type="scientific">Candidatus Taylorbacteria bacterium RIFCSPHIGHO2_02_FULL_43_32b</name>
    <dbReference type="NCBI Taxonomy" id="1802306"/>
    <lineage>
        <taxon>Bacteria</taxon>
        <taxon>Candidatus Tayloriibacteriota</taxon>
    </lineage>
</organism>
<dbReference type="InterPro" id="IPR004087">
    <property type="entry name" value="KH_dom"/>
</dbReference>
<proteinExistence type="inferred from homology"/>
<evidence type="ECO:0000256" key="6">
    <source>
        <dbReference type="NCBIfam" id="TIGR03319"/>
    </source>
</evidence>
<keyword evidence="3 5" id="KW-0378">Hydrolase</keyword>
<keyword evidence="2 5" id="KW-0255">Endonuclease</keyword>
<comment type="caution">
    <text evidence="9">The sequence shown here is derived from an EMBL/GenBank/DDBJ whole genome shotgun (WGS) entry which is preliminary data.</text>
</comment>
<dbReference type="STRING" id="1802306.A3C72_00020"/>
<dbReference type="AlphaFoldDB" id="A0A1G2MJJ3"/>
<dbReference type="InterPro" id="IPR022711">
    <property type="entry name" value="RNase_Y_N"/>
</dbReference>
<accession>A0A1G2MJJ3</accession>
<sequence>MMSLKVVFLLLGAALAAGVAVGYYLRLIIALGKRGSMELEIKELMVKAQEEAKKILLSAENQAASTLKEARVEIKEKEEAVKKNEDRLIKKEDLLDRRQADVDKQIEEVKTKIAEVKKIKEKVDQMEKEKRSEIEKVARLSEEEAKTELYSAIERKHEDDILARMQKLERNGEERLEKKAQEILTTAIQRLGNSVSPDILTTFVNIPSDELKGKIIGKEGRNIKAFERATGVEIIVDDTPGSITISSFDPVRRQIARVALENLILDGRIQPAKIEGAVEKATQEISKIIKEKGQQAAYECGVLNLDQRVLAILGRLHFRTSYGQNVLQHSVEMTHIAGMLAEELGANVAVAKAGALMHDIGKAVDHEVQGTHVEIGRRILQKFGVSEEIIKAMQAHHGEYPYETPESIIVQVADAISGSRPGARRDTVENYLKRLEELETIATSFKGVEKAYAISAGREIRVFVTPSDVTDLEAKKIAQDIARRIEAEMKYPGEIKVAVIRETRVIEYAR</sequence>
<keyword evidence="4 5" id="KW-0694">RNA-binding</keyword>
<evidence type="ECO:0000259" key="8">
    <source>
        <dbReference type="PROSITE" id="PS51831"/>
    </source>
</evidence>
<dbReference type="GO" id="GO:0005886">
    <property type="term" value="C:plasma membrane"/>
    <property type="evidence" value="ECO:0007669"/>
    <property type="project" value="UniProtKB-UniRule"/>
</dbReference>
<dbReference type="NCBIfam" id="TIGR00277">
    <property type="entry name" value="HDIG"/>
    <property type="match status" value="1"/>
</dbReference>
<keyword evidence="1 5" id="KW-0540">Nuclease</keyword>
<dbReference type="EMBL" id="MHRK01000041">
    <property type="protein sequence ID" value="OHA23191.1"/>
    <property type="molecule type" value="Genomic_DNA"/>
</dbReference>
<name>A0A1G2MJJ3_9BACT</name>
<dbReference type="Pfam" id="PF00013">
    <property type="entry name" value="KH_1"/>
    <property type="match status" value="1"/>
</dbReference>
<dbReference type="CDD" id="cd00077">
    <property type="entry name" value="HDc"/>
    <property type="match status" value="1"/>
</dbReference>
<dbReference type="Proteomes" id="UP000177130">
    <property type="component" value="Unassembled WGS sequence"/>
</dbReference>
<dbReference type="Pfam" id="PF12072">
    <property type="entry name" value="RNase_Y_N"/>
    <property type="match status" value="1"/>
</dbReference>
<dbReference type="SMART" id="SM00322">
    <property type="entry name" value="KH"/>
    <property type="match status" value="1"/>
</dbReference>
<dbReference type="GO" id="GO:0006402">
    <property type="term" value="P:mRNA catabolic process"/>
    <property type="evidence" value="ECO:0007669"/>
    <property type="project" value="UniProtKB-UniRule"/>
</dbReference>
<dbReference type="CDD" id="cd22431">
    <property type="entry name" value="KH-I_RNaseY"/>
    <property type="match status" value="1"/>
</dbReference>
<gene>
    <name evidence="5" type="primary">rny</name>
    <name evidence="9" type="ORF">A3C72_00020</name>
</gene>
<dbReference type="HAMAP" id="MF_00335">
    <property type="entry name" value="RNase_Y"/>
    <property type="match status" value="1"/>
</dbReference>
<evidence type="ECO:0000256" key="7">
    <source>
        <dbReference type="SAM" id="Coils"/>
    </source>
</evidence>
<dbReference type="Gene3D" id="3.30.1370.10">
    <property type="entry name" value="K Homology domain, type 1"/>
    <property type="match status" value="1"/>
</dbReference>
<dbReference type="Pfam" id="PF01966">
    <property type="entry name" value="HD"/>
    <property type="match status" value="1"/>
</dbReference>
<dbReference type="GO" id="GO:0016787">
    <property type="term" value="F:hydrolase activity"/>
    <property type="evidence" value="ECO:0007669"/>
    <property type="project" value="UniProtKB-KW"/>
</dbReference>
<protein>
    <recommendedName>
        <fullName evidence="5 6">Ribonuclease Y</fullName>
        <shortName evidence="5">RNase Y</shortName>
        <ecNumber evidence="5 6">3.1.-.-</ecNumber>
    </recommendedName>
</protein>
<evidence type="ECO:0000256" key="5">
    <source>
        <dbReference type="HAMAP-Rule" id="MF_00335"/>
    </source>
</evidence>
<dbReference type="InterPro" id="IPR036612">
    <property type="entry name" value="KH_dom_type_1_sf"/>
</dbReference>
<dbReference type="GO" id="GO:0004521">
    <property type="term" value="F:RNA endonuclease activity"/>
    <property type="evidence" value="ECO:0007669"/>
    <property type="project" value="UniProtKB-UniRule"/>
</dbReference>
<evidence type="ECO:0000256" key="1">
    <source>
        <dbReference type="ARBA" id="ARBA00022722"/>
    </source>
</evidence>
<dbReference type="SUPFAM" id="SSF109604">
    <property type="entry name" value="HD-domain/PDEase-like"/>
    <property type="match status" value="1"/>
</dbReference>
<dbReference type="PROSITE" id="PS50084">
    <property type="entry name" value="KH_TYPE_1"/>
    <property type="match status" value="1"/>
</dbReference>
<evidence type="ECO:0000313" key="10">
    <source>
        <dbReference type="Proteomes" id="UP000177130"/>
    </source>
</evidence>
<comment type="function">
    <text evidence="5">Endoribonuclease that initiates mRNA decay.</text>
</comment>
<dbReference type="NCBIfam" id="TIGR03319">
    <property type="entry name" value="RNase_Y"/>
    <property type="match status" value="1"/>
</dbReference>
<dbReference type="PANTHER" id="PTHR12826">
    <property type="entry name" value="RIBONUCLEASE Y"/>
    <property type="match status" value="1"/>
</dbReference>
<dbReference type="InterPro" id="IPR006674">
    <property type="entry name" value="HD_domain"/>
</dbReference>
<dbReference type="PANTHER" id="PTHR12826:SF15">
    <property type="entry name" value="RIBONUCLEASE Y"/>
    <property type="match status" value="1"/>
</dbReference>
<dbReference type="Gene3D" id="1.10.3210.10">
    <property type="entry name" value="Hypothetical protein af1432"/>
    <property type="match status" value="1"/>
</dbReference>
<keyword evidence="7" id="KW-0175">Coiled coil</keyword>
<reference evidence="9 10" key="1">
    <citation type="journal article" date="2016" name="Nat. Commun.">
        <title>Thousands of microbial genomes shed light on interconnected biogeochemical processes in an aquifer system.</title>
        <authorList>
            <person name="Anantharaman K."/>
            <person name="Brown C.T."/>
            <person name="Hug L.A."/>
            <person name="Sharon I."/>
            <person name="Castelle C.J."/>
            <person name="Probst A.J."/>
            <person name="Thomas B.C."/>
            <person name="Singh A."/>
            <person name="Wilkins M.J."/>
            <person name="Karaoz U."/>
            <person name="Brodie E.L."/>
            <person name="Williams K.H."/>
            <person name="Hubbard S.S."/>
            <person name="Banfield J.F."/>
        </authorList>
    </citation>
    <scope>NUCLEOTIDE SEQUENCE [LARGE SCALE GENOMIC DNA]</scope>
</reference>
<evidence type="ECO:0000256" key="4">
    <source>
        <dbReference type="ARBA" id="ARBA00022884"/>
    </source>
</evidence>
<dbReference type="EC" id="3.1.-.-" evidence="5 6"/>
<feature type="coiled-coil region" evidence="7">
    <location>
        <begin position="60"/>
        <end position="182"/>
    </location>
</feature>